<keyword evidence="8" id="KW-1185">Reference proteome</keyword>
<dbReference type="EMBL" id="JBGEHV010000112">
    <property type="protein sequence ID" value="MEY8043616.1"/>
    <property type="molecule type" value="Genomic_DNA"/>
</dbReference>
<reference evidence="7 8" key="1">
    <citation type="submission" date="2024-08" db="EMBL/GenBank/DDBJ databases">
        <title>Genome mining of Saccharopolyspora cebuensis PGLac3 from Nigerian medicinal plant.</title>
        <authorList>
            <person name="Ezeobiora C.E."/>
            <person name="Igbokwe N.H."/>
            <person name="Amin D.H."/>
            <person name="Mendie U.E."/>
        </authorList>
    </citation>
    <scope>NUCLEOTIDE SEQUENCE [LARGE SCALE GENOMIC DNA]</scope>
    <source>
        <strain evidence="7 8">PGLac3</strain>
    </source>
</reference>
<keyword evidence="5 6" id="KW-0472">Membrane</keyword>
<dbReference type="InterPro" id="IPR010343">
    <property type="entry name" value="ArAE_1"/>
</dbReference>
<proteinExistence type="predicted"/>
<evidence type="ECO:0000256" key="3">
    <source>
        <dbReference type="ARBA" id="ARBA00022692"/>
    </source>
</evidence>
<comment type="subcellular location">
    <subcellularLocation>
        <location evidence="1">Cell membrane</location>
        <topology evidence="1">Multi-pass membrane protein</topology>
    </subcellularLocation>
</comment>
<dbReference type="Proteomes" id="UP001564626">
    <property type="component" value="Unassembled WGS sequence"/>
</dbReference>
<evidence type="ECO:0000313" key="8">
    <source>
        <dbReference type="Proteomes" id="UP001564626"/>
    </source>
</evidence>
<feature type="transmembrane region" description="Helical" evidence="6">
    <location>
        <begin position="106"/>
        <end position="125"/>
    </location>
</feature>
<feature type="transmembrane region" description="Helical" evidence="6">
    <location>
        <begin position="37"/>
        <end position="55"/>
    </location>
</feature>
<feature type="transmembrane region" description="Helical" evidence="6">
    <location>
        <begin position="67"/>
        <end position="100"/>
    </location>
</feature>
<keyword evidence="2" id="KW-1003">Cell membrane</keyword>
<feature type="transmembrane region" description="Helical" evidence="6">
    <location>
        <begin position="12"/>
        <end position="31"/>
    </location>
</feature>
<keyword evidence="3 6" id="KW-0812">Transmembrane</keyword>
<organism evidence="7 8">
    <name type="scientific">Saccharopolyspora cebuensis</name>
    <dbReference type="NCBI Taxonomy" id="418759"/>
    <lineage>
        <taxon>Bacteria</taxon>
        <taxon>Bacillati</taxon>
        <taxon>Actinomycetota</taxon>
        <taxon>Actinomycetes</taxon>
        <taxon>Pseudonocardiales</taxon>
        <taxon>Pseudonocardiaceae</taxon>
        <taxon>Saccharopolyspora</taxon>
    </lineage>
</organism>
<evidence type="ECO:0000256" key="5">
    <source>
        <dbReference type="ARBA" id="ARBA00023136"/>
    </source>
</evidence>
<accession>A0ABV4CUZ9</accession>
<evidence type="ECO:0000313" key="7">
    <source>
        <dbReference type="EMBL" id="MEY8043616.1"/>
    </source>
</evidence>
<evidence type="ECO:0000256" key="1">
    <source>
        <dbReference type="ARBA" id="ARBA00004651"/>
    </source>
</evidence>
<comment type="caution">
    <text evidence="7">The sequence shown here is derived from an EMBL/GenBank/DDBJ whole genome shotgun (WGS) entry which is preliminary data.</text>
</comment>
<feature type="transmembrane region" description="Helical" evidence="6">
    <location>
        <begin position="137"/>
        <end position="158"/>
    </location>
</feature>
<sequence length="369" mass="40323">MTVFGRFHGYADTGLLVVKSAVAATVSWWIAAELLQAQAASFAPFSALLMVYMTVSRSVHHSVRYVVAMVGGILLAGALTTLLGEGLVTFPLIVLVALVIGQWRRLGSHGWQVAVAVMFAYQYFAQATDWRASWVQLGVLCGLVVLGAVIGVVTNLVLVPPLRYQPAEDNVRSLSRSVTDCLAEFADAVNEGLPPRDRAQNLWERTQELSRLATQARLSVDDAAESQQYNPRRLLARAPSFSGHYFTVNALARVVNDLQSVARALDTDDEADAASQQRWLASYGELLSSVAEVCRLLGEVHSAADLGEDGELAERLDQAQRCCQELGNRLEREGLDSPDRWPTFQSLSTDAHRLVDDLASARDELAQLN</sequence>
<protein>
    <submittedName>
        <fullName evidence="7">Aromatic acid exporter family protein</fullName>
    </submittedName>
</protein>
<dbReference type="RefSeq" id="WP_345364207.1">
    <property type="nucleotide sequence ID" value="NZ_BAABII010000010.1"/>
</dbReference>
<evidence type="ECO:0000256" key="6">
    <source>
        <dbReference type="SAM" id="Phobius"/>
    </source>
</evidence>
<name>A0ABV4CUZ9_9PSEU</name>
<dbReference type="Pfam" id="PF06081">
    <property type="entry name" value="ArAE_1"/>
    <property type="match status" value="1"/>
</dbReference>
<evidence type="ECO:0000256" key="4">
    <source>
        <dbReference type="ARBA" id="ARBA00022989"/>
    </source>
</evidence>
<evidence type="ECO:0000256" key="2">
    <source>
        <dbReference type="ARBA" id="ARBA00022475"/>
    </source>
</evidence>
<gene>
    <name evidence="7" type="ORF">AB8O55_29775</name>
</gene>
<keyword evidence="4 6" id="KW-1133">Transmembrane helix</keyword>